<gene>
    <name evidence="2" type="ORF">OBE_03668</name>
</gene>
<keyword evidence="1" id="KW-0472">Membrane</keyword>
<protein>
    <submittedName>
        <fullName evidence="2">Uncharacterized protein</fullName>
    </submittedName>
</protein>
<feature type="transmembrane region" description="Helical" evidence="1">
    <location>
        <begin position="17"/>
        <end position="37"/>
    </location>
</feature>
<dbReference type="AlphaFoldDB" id="K1TCH8"/>
<proteinExistence type="predicted"/>
<feature type="non-terminal residue" evidence="2">
    <location>
        <position position="1"/>
    </location>
</feature>
<reference evidence="2" key="1">
    <citation type="journal article" date="2013" name="Environ. Microbiol.">
        <title>Microbiota from the distal guts of lean and obese adolescents exhibit partial functional redundancy besides clear differences in community structure.</title>
        <authorList>
            <person name="Ferrer M."/>
            <person name="Ruiz A."/>
            <person name="Lanza F."/>
            <person name="Haange S.B."/>
            <person name="Oberbach A."/>
            <person name="Till H."/>
            <person name="Bargiela R."/>
            <person name="Campoy C."/>
            <person name="Segura M.T."/>
            <person name="Richter M."/>
            <person name="von Bergen M."/>
            <person name="Seifert J."/>
            <person name="Suarez A."/>
        </authorList>
    </citation>
    <scope>NUCLEOTIDE SEQUENCE</scope>
</reference>
<evidence type="ECO:0000313" key="2">
    <source>
        <dbReference type="EMBL" id="EKC70882.1"/>
    </source>
</evidence>
<keyword evidence="1" id="KW-0812">Transmembrane</keyword>
<comment type="caution">
    <text evidence="2">The sequence shown here is derived from an EMBL/GenBank/DDBJ whole genome shotgun (WGS) entry which is preliminary data.</text>
</comment>
<evidence type="ECO:0000256" key="1">
    <source>
        <dbReference type="SAM" id="Phobius"/>
    </source>
</evidence>
<accession>K1TCH8</accession>
<name>K1TCH8_9ZZZZ</name>
<sequence length="43" mass="4786">LKGFGSNTYKNMASEHLGFGDIVVLLITVILSTYPFWKKILLG</sequence>
<dbReference type="EMBL" id="AJWZ01002466">
    <property type="protein sequence ID" value="EKC70882.1"/>
    <property type="molecule type" value="Genomic_DNA"/>
</dbReference>
<organism evidence="2">
    <name type="scientific">human gut metagenome</name>
    <dbReference type="NCBI Taxonomy" id="408170"/>
    <lineage>
        <taxon>unclassified sequences</taxon>
        <taxon>metagenomes</taxon>
        <taxon>organismal metagenomes</taxon>
    </lineage>
</organism>
<keyword evidence="1" id="KW-1133">Transmembrane helix</keyword>